<name>A2Q5H7_MEDTR</name>
<sequence>MPSLGKCLTIEVNWQKPIVGWKKSTLMELQLVIIVELRLVLSSRTEATFVTCFSMNIGNQKLYMQNLVQLSMLSRKQR</sequence>
<dbReference type="EMBL" id="AC161399">
    <property type="protein sequence ID" value="ABN08877.1"/>
    <property type="molecule type" value="Genomic_DNA"/>
</dbReference>
<evidence type="ECO:0000313" key="1">
    <source>
        <dbReference type="EMBL" id="ABN08877.1"/>
    </source>
</evidence>
<reference evidence="1" key="2">
    <citation type="submission" date="2007-03" db="EMBL/GenBank/DDBJ databases">
        <authorList>
            <consortium name="The International Medicago Genome Annotation Group"/>
        </authorList>
    </citation>
    <scope>NUCLEOTIDE SEQUENCE</scope>
</reference>
<protein>
    <submittedName>
        <fullName evidence="1">Uncharacterized protein</fullName>
    </submittedName>
</protein>
<dbReference type="AlphaFoldDB" id="A2Q5H7"/>
<organism evidence="1">
    <name type="scientific">Medicago truncatula</name>
    <name type="common">Barrel medic</name>
    <name type="synonym">Medicago tribuloides</name>
    <dbReference type="NCBI Taxonomy" id="3880"/>
    <lineage>
        <taxon>Eukaryota</taxon>
        <taxon>Viridiplantae</taxon>
        <taxon>Streptophyta</taxon>
        <taxon>Embryophyta</taxon>
        <taxon>Tracheophyta</taxon>
        <taxon>Spermatophyta</taxon>
        <taxon>Magnoliopsida</taxon>
        <taxon>eudicotyledons</taxon>
        <taxon>Gunneridae</taxon>
        <taxon>Pentapetalae</taxon>
        <taxon>rosids</taxon>
        <taxon>fabids</taxon>
        <taxon>Fabales</taxon>
        <taxon>Fabaceae</taxon>
        <taxon>Papilionoideae</taxon>
        <taxon>50 kb inversion clade</taxon>
        <taxon>NPAAA clade</taxon>
        <taxon>Hologalegina</taxon>
        <taxon>IRL clade</taxon>
        <taxon>Trifolieae</taxon>
        <taxon>Medicago</taxon>
    </lineage>
</organism>
<gene>
    <name evidence="1" type="ORF">MtrDRAFT_AC161399g11v2</name>
</gene>
<accession>A2Q5H7</accession>
<proteinExistence type="predicted"/>
<reference evidence="1" key="1">
    <citation type="submission" date="2005-08" db="EMBL/GenBank/DDBJ databases">
        <authorList>
            <person name="Town C.D."/>
        </authorList>
    </citation>
    <scope>NUCLEOTIDE SEQUENCE</scope>
</reference>